<evidence type="ECO:0000256" key="2">
    <source>
        <dbReference type="ARBA" id="ARBA00022603"/>
    </source>
</evidence>
<dbReference type="STRING" id="1121476.SAMN02745751_01638"/>
<name>A0A1M6G2R7_9FIRM</name>
<dbReference type="RefSeq" id="WP_073049092.1">
    <property type="nucleotide sequence ID" value="NZ_FQZL01000009.1"/>
</dbReference>
<sequence length="462" mass="51821">MSSLRIKNEAIQKLHENTIWILENVGIEFKHPEVIDIFKARGFKTENGKVFMTQKDIDKYTKHCPSSFEIKGLKSSVTMGSGPVFSGPSGALRLLKGREGKNLTSKDFIDVQKLNDTSKATDMTNSNLFEVEDIPFENNALVKTALSLWVTGKPIVGFASNKKETLASIQLAKEFYNNEFKYYILGIANVLSPLCFDGDSLDSILAYVEYEQPVCISCCSMPGLSSPVTIAGTLVQNNAEIMAGIILTQIIKPGTPVLYGNTSFASDMRYAGPAIGGIESSSFIPYIKGLADFYGIPCRAGGAFTDSKEVDWQSGAESSISLYTTVINDIDLIYHSCGELDSLNMFSYEKFLLDEQIIMMLKKMHDSYALNDEFCLESIKRTGPGGNYLFELETTMMFKKELMIPEYFQREMFDNWIMNGKPDIVETAANQIQNRIESYRRHELTEKQNSLLYPIVNKYIKE</sequence>
<dbReference type="InterPro" id="IPR038601">
    <property type="entry name" value="MttB-like_sf"/>
</dbReference>
<reference evidence="4 5" key="1">
    <citation type="submission" date="2016-11" db="EMBL/GenBank/DDBJ databases">
        <authorList>
            <person name="Jaros S."/>
            <person name="Januszkiewicz K."/>
            <person name="Wedrychowicz H."/>
        </authorList>
    </citation>
    <scope>NUCLEOTIDE SEQUENCE [LARGE SCALE GENOMIC DNA]</scope>
    <source>
        <strain evidence="4 5">DSM 17477</strain>
    </source>
</reference>
<dbReference type="AlphaFoldDB" id="A0A1M6G2R7"/>
<evidence type="ECO:0000313" key="4">
    <source>
        <dbReference type="EMBL" id="SHJ04265.1"/>
    </source>
</evidence>
<dbReference type="Gene3D" id="3.20.20.480">
    <property type="entry name" value="Trimethylamine methyltransferase-like"/>
    <property type="match status" value="1"/>
</dbReference>
<evidence type="ECO:0000313" key="5">
    <source>
        <dbReference type="Proteomes" id="UP000184052"/>
    </source>
</evidence>
<dbReference type="EMBL" id="FQZL01000009">
    <property type="protein sequence ID" value="SHJ04265.1"/>
    <property type="molecule type" value="Genomic_DNA"/>
</dbReference>
<dbReference type="GO" id="GO:0015948">
    <property type="term" value="P:methanogenesis"/>
    <property type="evidence" value="ECO:0007669"/>
    <property type="project" value="InterPro"/>
</dbReference>
<dbReference type="OrthoDB" id="5418352at2"/>
<dbReference type="Proteomes" id="UP000184052">
    <property type="component" value="Unassembled WGS sequence"/>
</dbReference>
<dbReference type="InterPro" id="IPR010426">
    <property type="entry name" value="MTTB_MeTrfase"/>
</dbReference>
<dbReference type="GO" id="GO:0032259">
    <property type="term" value="P:methylation"/>
    <property type="evidence" value="ECO:0007669"/>
    <property type="project" value="UniProtKB-KW"/>
</dbReference>
<dbReference type="Pfam" id="PF06253">
    <property type="entry name" value="MTTB"/>
    <property type="match status" value="1"/>
</dbReference>
<evidence type="ECO:0000256" key="3">
    <source>
        <dbReference type="ARBA" id="ARBA00022679"/>
    </source>
</evidence>
<evidence type="ECO:0000256" key="1">
    <source>
        <dbReference type="ARBA" id="ARBA00007137"/>
    </source>
</evidence>
<keyword evidence="3 4" id="KW-0808">Transferase</keyword>
<proteinExistence type="inferred from homology"/>
<keyword evidence="2 4" id="KW-0489">Methyltransferase</keyword>
<accession>A0A1M6G2R7</accession>
<protein>
    <submittedName>
        <fullName evidence="4">Trimethylamine---corrinoid protein Co-methyltransferase</fullName>
    </submittedName>
</protein>
<comment type="similarity">
    <text evidence="1">Belongs to the trimethylamine methyltransferase family.</text>
</comment>
<organism evidence="4 5">
    <name type="scientific">Dethiosulfatibacter aminovorans DSM 17477</name>
    <dbReference type="NCBI Taxonomy" id="1121476"/>
    <lineage>
        <taxon>Bacteria</taxon>
        <taxon>Bacillati</taxon>
        <taxon>Bacillota</taxon>
        <taxon>Tissierellia</taxon>
        <taxon>Dethiosulfatibacter</taxon>
    </lineage>
</organism>
<keyword evidence="5" id="KW-1185">Reference proteome</keyword>
<dbReference type="GO" id="GO:0008168">
    <property type="term" value="F:methyltransferase activity"/>
    <property type="evidence" value="ECO:0007669"/>
    <property type="project" value="UniProtKB-KW"/>
</dbReference>
<gene>
    <name evidence="4" type="ORF">SAMN02745751_01638</name>
</gene>